<dbReference type="Ensembl" id="ENSSFOT00015039612.1">
    <property type="protein sequence ID" value="ENSSFOP00015052580.1"/>
    <property type="gene ID" value="ENSSFOG00015026517.1"/>
</dbReference>
<dbReference type="AlphaFoldDB" id="A0A8C9TJ90"/>
<accession>A0A8C9TJ90</accession>
<evidence type="ECO:0000256" key="2">
    <source>
        <dbReference type="ARBA" id="ARBA00022729"/>
    </source>
</evidence>
<reference evidence="5 6" key="1">
    <citation type="submission" date="2019-04" db="EMBL/GenBank/DDBJ databases">
        <authorList>
            <consortium name="Wellcome Sanger Institute Data Sharing"/>
        </authorList>
    </citation>
    <scope>NUCLEOTIDE SEQUENCE [LARGE SCALE GENOMIC DNA]</scope>
</reference>
<reference evidence="5" key="3">
    <citation type="submission" date="2025-09" db="UniProtKB">
        <authorList>
            <consortium name="Ensembl"/>
        </authorList>
    </citation>
    <scope>IDENTIFICATION</scope>
</reference>
<dbReference type="InterPro" id="IPR013783">
    <property type="entry name" value="Ig-like_fold"/>
</dbReference>
<sequence>MVKRIQCRHQSHNGRFTFAFAHSDGAQMGPPASFILGSGAQWVSVCVCSVGGSVELPSALGTVTLNDFFLLQWNFNNSEIARLRNNKTDVEIHTRFRRRLQLSPDFSLTVRELTLQDSGVYRRTGLKAAGGQIPTHTIHLSVYEKITAVQIKSDLTWMPVNETCEVHVMCSSSGDQSASYTWRKGDQTVRGRELHFSLSPAEGGVTVTCTVHNGVSEKSTNDTVMCTFAGDRSLTHTRKMATYIYKCARSHAHTFTHTLSEPLVPYRVTGSWSLTQQHRE</sequence>
<dbReference type="Proteomes" id="UP000694397">
    <property type="component" value="Chromosome 5"/>
</dbReference>
<dbReference type="GO" id="GO:0005911">
    <property type="term" value="C:cell-cell junction"/>
    <property type="evidence" value="ECO:0007669"/>
    <property type="project" value="TreeGrafter"/>
</dbReference>
<dbReference type="Gene3D" id="2.60.40.10">
    <property type="entry name" value="Immunoglobulins"/>
    <property type="match status" value="2"/>
</dbReference>
<name>A0A8C9TJ90_SCLFO</name>
<keyword evidence="4" id="KW-0325">Glycoprotein</keyword>
<dbReference type="GeneTree" id="ENSGT01030000234540"/>
<keyword evidence="6" id="KW-1185">Reference proteome</keyword>
<comment type="subcellular location">
    <subcellularLocation>
        <location evidence="1">Membrane</location>
    </subcellularLocation>
</comment>
<evidence type="ECO:0000256" key="4">
    <source>
        <dbReference type="ARBA" id="ARBA00023180"/>
    </source>
</evidence>
<dbReference type="PANTHER" id="PTHR12080">
    <property type="entry name" value="SIGNALING LYMPHOCYTIC ACTIVATION MOLECULE"/>
    <property type="match status" value="1"/>
</dbReference>
<protein>
    <recommendedName>
        <fullName evidence="7">Ig-like domain-containing protein</fullName>
    </recommendedName>
</protein>
<dbReference type="GO" id="GO:0016020">
    <property type="term" value="C:membrane"/>
    <property type="evidence" value="ECO:0007669"/>
    <property type="project" value="UniProtKB-SubCell"/>
</dbReference>
<evidence type="ECO:0000256" key="1">
    <source>
        <dbReference type="ARBA" id="ARBA00004370"/>
    </source>
</evidence>
<dbReference type="InterPro" id="IPR036179">
    <property type="entry name" value="Ig-like_dom_sf"/>
</dbReference>
<evidence type="ECO:0000256" key="3">
    <source>
        <dbReference type="ARBA" id="ARBA00023136"/>
    </source>
</evidence>
<evidence type="ECO:0000313" key="5">
    <source>
        <dbReference type="Ensembl" id="ENSSFOP00015052580.1"/>
    </source>
</evidence>
<evidence type="ECO:0000313" key="6">
    <source>
        <dbReference type="Proteomes" id="UP000694397"/>
    </source>
</evidence>
<evidence type="ECO:0008006" key="7">
    <source>
        <dbReference type="Google" id="ProtNLM"/>
    </source>
</evidence>
<proteinExistence type="predicted"/>
<keyword evidence="3" id="KW-0472">Membrane</keyword>
<dbReference type="InterPro" id="IPR015631">
    <property type="entry name" value="CD2/SLAM_rcpt"/>
</dbReference>
<reference evidence="5" key="2">
    <citation type="submission" date="2025-08" db="UniProtKB">
        <authorList>
            <consortium name="Ensembl"/>
        </authorList>
    </citation>
    <scope>IDENTIFICATION</scope>
</reference>
<dbReference type="OrthoDB" id="9835793at2759"/>
<organism evidence="5 6">
    <name type="scientific">Scleropages formosus</name>
    <name type="common">Asian bonytongue</name>
    <name type="synonym">Osteoglossum formosum</name>
    <dbReference type="NCBI Taxonomy" id="113540"/>
    <lineage>
        <taxon>Eukaryota</taxon>
        <taxon>Metazoa</taxon>
        <taxon>Chordata</taxon>
        <taxon>Craniata</taxon>
        <taxon>Vertebrata</taxon>
        <taxon>Euteleostomi</taxon>
        <taxon>Actinopterygii</taxon>
        <taxon>Neopterygii</taxon>
        <taxon>Teleostei</taxon>
        <taxon>Osteoglossocephala</taxon>
        <taxon>Osteoglossomorpha</taxon>
        <taxon>Osteoglossiformes</taxon>
        <taxon>Osteoglossidae</taxon>
        <taxon>Scleropages</taxon>
    </lineage>
</organism>
<dbReference type="PANTHER" id="PTHR12080:SF59">
    <property type="entry name" value="HEPATIC AND GLIAL CELL ADHESION MOLECULE"/>
    <property type="match status" value="1"/>
</dbReference>
<keyword evidence="2" id="KW-0732">Signal</keyword>
<dbReference type="SUPFAM" id="SSF48726">
    <property type="entry name" value="Immunoglobulin"/>
    <property type="match status" value="1"/>
</dbReference>